<dbReference type="GO" id="GO:0010343">
    <property type="term" value="P:singlet oxygen-mediated programmed cell death"/>
    <property type="evidence" value="ECO:0007669"/>
    <property type="project" value="InterPro"/>
</dbReference>
<gene>
    <name evidence="2" type="ORF">RND81_11G141300</name>
</gene>
<accession>A0AAW1HM08</accession>
<sequence>MISSPISPSPPFSPPSISSDSHRTTTAPLSSFSFKPPFLRKSHSLCCRSSSSSGESPSPPPSPSPFRQFFAAAAQMLDNFVNSRSSTKDVEIEEKGGKLVDEIVDVDDWDWERWQSHFLEIDEQERLINLLKMQISDAIAKEDYDEAARLKVAVAAAATKDAVGSVISFLKNAIEEERYQDAIFVRDNAGAGLVGWWAGFSDDKSDPYGCIIRISAEHGRYVARSYSPRQLATSATGAPLFEIFLTLNSKGEYKQKAVYLKRKAVSDTFPLVFPKSSAASSSMKMGPGGGKTDIFAPVIEDEDDEDKDDPDTTDGFPGFQNVLQDMIPGVKVKVLKVTTPQKVDQDLISKVVEQIIEEDDDDDDDKDFELELDDEDGGDTDDTEDGMPGDSDGEKDEGGMEAAIGNMDMGDQSEISVKVVVKGDIQKLSSKASSRELVRVPAKLKSKGRKSFSFSVQDGEDKPDSTGKDQISPKTKSKLQGSRGIEHVMSDLVNSLSRGEKVPVKVLKDIGDLISVSISQARNRQPLSGSTTFSRIDLPSYPDPLNGLYIGSHGPFSSEVIHLKRKFGQWKDDGGSNGPSDLRFYEYVEAVKLTGDPYVPAGQVAFRAKVGSRYQLPHKGIIPEEFGVVARYKGQGRLAEPGFKKPRWVDGELVILDGKLIKSGPVVGFVYWAPEYQFLVFFNRLRIQD</sequence>
<evidence type="ECO:0000313" key="3">
    <source>
        <dbReference type="Proteomes" id="UP001443914"/>
    </source>
</evidence>
<feature type="region of interest" description="Disordered" evidence="1">
    <location>
        <begin position="1"/>
        <end position="65"/>
    </location>
</feature>
<feature type="compositionally biased region" description="Acidic residues" evidence="1">
    <location>
        <begin position="355"/>
        <end position="395"/>
    </location>
</feature>
<dbReference type="PANTHER" id="PTHR33917:SF3">
    <property type="entry name" value="PROTEIN EXECUTER 1, CHLOROPLASTIC"/>
    <property type="match status" value="1"/>
</dbReference>
<dbReference type="PANTHER" id="PTHR33917">
    <property type="entry name" value="PROTEIN EXECUTER 1, CHLOROPLASTIC"/>
    <property type="match status" value="1"/>
</dbReference>
<comment type="caution">
    <text evidence="2">The sequence shown here is derived from an EMBL/GenBank/DDBJ whole genome shotgun (WGS) entry which is preliminary data.</text>
</comment>
<name>A0AAW1HM08_SAPOF</name>
<dbReference type="InterPro" id="IPR044680">
    <property type="entry name" value="EX1/2"/>
</dbReference>
<reference evidence="2" key="1">
    <citation type="submission" date="2024-03" db="EMBL/GenBank/DDBJ databases">
        <title>WGS assembly of Saponaria officinalis var. Norfolk2.</title>
        <authorList>
            <person name="Jenkins J."/>
            <person name="Shu S."/>
            <person name="Grimwood J."/>
            <person name="Barry K."/>
            <person name="Goodstein D."/>
            <person name="Schmutz J."/>
            <person name="Leebens-Mack J."/>
            <person name="Osbourn A."/>
        </authorList>
    </citation>
    <scope>NUCLEOTIDE SEQUENCE [LARGE SCALE GENOMIC DNA]</scope>
    <source>
        <strain evidence="2">JIC</strain>
    </source>
</reference>
<evidence type="ECO:0000313" key="2">
    <source>
        <dbReference type="EMBL" id="KAK9677407.1"/>
    </source>
</evidence>
<proteinExistence type="predicted"/>
<feature type="compositionally biased region" description="Polar residues" evidence="1">
    <location>
        <begin position="24"/>
        <end position="33"/>
    </location>
</feature>
<feature type="compositionally biased region" description="Polar residues" evidence="1">
    <location>
        <begin position="468"/>
        <end position="480"/>
    </location>
</feature>
<evidence type="ECO:0008006" key="4">
    <source>
        <dbReference type="Google" id="ProtNLM"/>
    </source>
</evidence>
<organism evidence="2 3">
    <name type="scientific">Saponaria officinalis</name>
    <name type="common">Common soapwort</name>
    <name type="synonym">Lychnis saponaria</name>
    <dbReference type="NCBI Taxonomy" id="3572"/>
    <lineage>
        <taxon>Eukaryota</taxon>
        <taxon>Viridiplantae</taxon>
        <taxon>Streptophyta</taxon>
        <taxon>Embryophyta</taxon>
        <taxon>Tracheophyta</taxon>
        <taxon>Spermatophyta</taxon>
        <taxon>Magnoliopsida</taxon>
        <taxon>eudicotyledons</taxon>
        <taxon>Gunneridae</taxon>
        <taxon>Pentapetalae</taxon>
        <taxon>Caryophyllales</taxon>
        <taxon>Caryophyllaceae</taxon>
        <taxon>Caryophylleae</taxon>
        <taxon>Saponaria</taxon>
    </lineage>
</organism>
<dbReference type="Proteomes" id="UP001443914">
    <property type="component" value="Unassembled WGS sequence"/>
</dbReference>
<feature type="region of interest" description="Disordered" evidence="1">
    <location>
        <begin position="355"/>
        <end position="410"/>
    </location>
</feature>
<dbReference type="Pfam" id="PF12014">
    <property type="entry name" value="Cyclin_D1_bind"/>
    <property type="match status" value="1"/>
</dbReference>
<evidence type="ECO:0000256" key="1">
    <source>
        <dbReference type="SAM" id="MobiDB-lite"/>
    </source>
</evidence>
<feature type="region of interest" description="Disordered" evidence="1">
    <location>
        <begin position="449"/>
        <end position="482"/>
    </location>
</feature>
<protein>
    <recommendedName>
        <fullName evidence="4">Protein EXECUTER 1, chloroplastic</fullName>
    </recommendedName>
</protein>
<dbReference type="GO" id="GO:0042651">
    <property type="term" value="C:thylakoid membrane"/>
    <property type="evidence" value="ECO:0007669"/>
    <property type="project" value="TreeGrafter"/>
</dbReference>
<dbReference type="AlphaFoldDB" id="A0AAW1HM08"/>
<dbReference type="EMBL" id="JBDFQZ010000011">
    <property type="protein sequence ID" value="KAK9677407.1"/>
    <property type="molecule type" value="Genomic_DNA"/>
</dbReference>
<keyword evidence="3" id="KW-1185">Reference proteome</keyword>